<proteinExistence type="predicted"/>
<name>A0ABQ3QX86_9ACTN</name>
<keyword evidence="2" id="KW-1185">Reference proteome</keyword>
<sequence length="104" mass="11182">MAGQKPGHIAVMLDKVASTLENSTGLNPDQAVRLAIWGDADTPDPEHGTPSADMFREITVLIACHIANEDGMDPRDSIAWIPPHRAAAACRAGARRWWTIAARG</sequence>
<gene>
    <name evidence="1" type="ORF">Sviol_63030</name>
</gene>
<evidence type="ECO:0000313" key="1">
    <source>
        <dbReference type="EMBL" id="GHI41895.1"/>
    </source>
</evidence>
<dbReference type="EMBL" id="BNDY01000017">
    <property type="protein sequence ID" value="GHI41895.1"/>
    <property type="molecule type" value="Genomic_DNA"/>
</dbReference>
<protein>
    <submittedName>
        <fullName evidence="1">Uncharacterized protein</fullName>
    </submittedName>
</protein>
<accession>A0ABQ3QX86</accession>
<dbReference type="RefSeq" id="WP_189963392.1">
    <property type="nucleotide sequence ID" value="NZ_BMUA01000008.1"/>
</dbReference>
<reference evidence="1" key="1">
    <citation type="submission" date="2024-05" db="EMBL/GenBank/DDBJ databases">
        <title>Whole genome shotgun sequence of Streptomyces violascens NBRC 12920.</title>
        <authorList>
            <person name="Komaki H."/>
            <person name="Tamura T."/>
        </authorList>
    </citation>
    <scope>NUCLEOTIDE SEQUENCE</scope>
    <source>
        <strain evidence="1">NBRC 12920</strain>
    </source>
</reference>
<evidence type="ECO:0000313" key="2">
    <source>
        <dbReference type="Proteomes" id="UP001050808"/>
    </source>
</evidence>
<organism evidence="1 2">
    <name type="scientific">Streptomyces violascens</name>
    <dbReference type="NCBI Taxonomy" id="67381"/>
    <lineage>
        <taxon>Bacteria</taxon>
        <taxon>Bacillati</taxon>
        <taxon>Actinomycetota</taxon>
        <taxon>Actinomycetes</taxon>
        <taxon>Kitasatosporales</taxon>
        <taxon>Streptomycetaceae</taxon>
        <taxon>Streptomyces</taxon>
    </lineage>
</organism>
<dbReference type="Proteomes" id="UP001050808">
    <property type="component" value="Unassembled WGS sequence"/>
</dbReference>
<comment type="caution">
    <text evidence="1">The sequence shown here is derived from an EMBL/GenBank/DDBJ whole genome shotgun (WGS) entry which is preliminary data.</text>
</comment>